<dbReference type="GO" id="GO:0046856">
    <property type="term" value="P:phosphatidylinositol dephosphorylation"/>
    <property type="evidence" value="ECO:0007669"/>
    <property type="project" value="TreeGrafter"/>
</dbReference>
<keyword evidence="1" id="KW-1133">Transmembrane helix</keyword>
<dbReference type="PANTHER" id="PTHR45662:SF2">
    <property type="entry name" value="PHOSPHATIDYLINOSITOL-3-PHOSPHATASE SAC1"/>
    <property type="match status" value="1"/>
</dbReference>
<feature type="transmembrane region" description="Helical" evidence="1">
    <location>
        <begin position="444"/>
        <end position="464"/>
    </location>
</feature>
<evidence type="ECO:0000256" key="1">
    <source>
        <dbReference type="SAM" id="Phobius"/>
    </source>
</evidence>
<dbReference type="Proteomes" id="UP000018208">
    <property type="component" value="Unassembled WGS sequence"/>
</dbReference>
<dbReference type="RefSeq" id="XP_067765290.1">
    <property type="nucleotide sequence ID" value="XM_067908316.1"/>
</dbReference>
<gene>
    <name evidence="2" type="ORF">SS50377_24475</name>
</gene>
<sequence>MGQYQHYYIVIKIVLLSIRSHMLEKKSIYFGKFIGIKVYGTHLNNNNNIKQFTLTKDTSTNNYEFQALRKFFNQPGFFINSEGPIESNVNFSRSDHPLYFGYYSKHIQVYRFNKGQGKRFFSRGILRNNFASNGAIVYSYGQKALRGGPACSFNQVPDLKPKPEFQNFKNSPSYIKNLVYDYKNIFMLSLIDMKNRELLVAQSIFDGIIASGYEIQVYSVSFVLIQCKDDIEEGSQLFSGPDNMDSERIKFKKITFFDQIEDGVYIYSKNFHYFHLDYHKIICGKYKYDMSILREVFDLIPNNFILRVNCIDSLDRTGAVLSYYFQLQENNHSTRKDHVTCGNILSQQYASTNSMKQDQQEFNIRTLKGKIQDINTWFLRWVRNNHCDGKVQDGYTLVQYENLTYKRYFTINIWYYLLLTFLVNIASTYFVFKYCVQTKIDPILPCIGSVILILIFQYLMAILLRNSLVSLPRYTFK</sequence>
<dbReference type="GeneID" id="94298498"/>
<dbReference type="PANTHER" id="PTHR45662">
    <property type="entry name" value="PHOSPHATIDYLINOSITIDE PHOSPHATASE SAC1"/>
    <property type="match status" value="1"/>
</dbReference>
<dbReference type="AlphaFoldDB" id="A0A9P8RZ16"/>
<dbReference type="KEGG" id="ssao:94298498"/>
<keyword evidence="1" id="KW-0472">Membrane</keyword>
<proteinExistence type="predicted"/>
<evidence type="ECO:0000313" key="3">
    <source>
        <dbReference type="Proteomes" id="UP000018208"/>
    </source>
</evidence>
<feature type="transmembrane region" description="Helical" evidence="1">
    <location>
        <begin position="413"/>
        <end position="432"/>
    </location>
</feature>
<dbReference type="OrthoDB" id="405996at2759"/>
<comment type="caution">
    <text evidence="2">The sequence shown here is derived from an EMBL/GenBank/DDBJ whole genome shotgun (WGS) entry which is preliminary data.</text>
</comment>
<organism evidence="2 3">
    <name type="scientific">Spironucleus salmonicida</name>
    <dbReference type="NCBI Taxonomy" id="348837"/>
    <lineage>
        <taxon>Eukaryota</taxon>
        <taxon>Metamonada</taxon>
        <taxon>Diplomonadida</taxon>
        <taxon>Hexamitidae</taxon>
        <taxon>Hexamitinae</taxon>
        <taxon>Spironucleus</taxon>
    </lineage>
</organism>
<dbReference type="EMBL" id="AUWU02000004">
    <property type="protein sequence ID" value="KAH0574517.1"/>
    <property type="molecule type" value="Genomic_DNA"/>
</dbReference>
<accession>A0A9P8RZ16</accession>
<keyword evidence="1" id="KW-0812">Transmembrane</keyword>
<keyword evidence="3" id="KW-1185">Reference proteome</keyword>
<name>A0A9P8RZ16_9EUKA</name>
<evidence type="ECO:0000313" key="2">
    <source>
        <dbReference type="EMBL" id="KAH0574517.1"/>
    </source>
</evidence>
<reference evidence="2 3" key="1">
    <citation type="journal article" date="2014" name="PLoS Genet.">
        <title>The Genome of Spironucleus salmonicida Highlights a Fish Pathogen Adapted to Fluctuating Environments.</title>
        <authorList>
            <person name="Xu F."/>
            <person name="Jerlstrom-Hultqvist J."/>
            <person name="Einarsson E."/>
            <person name="Astvaldsson A."/>
            <person name="Svard S.G."/>
            <person name="Andersson J.O."/>
        </authorList>
    </citation>
    <scope>NUCLEOTIDE SEQUENCE [LARGE SCALE GENOMIC DNA]</scope>
    <source>
        <strain evidence="2 3">ATCC 50377</strain>
    </source>
</reference>
<protein>
    <submittedName>
        <fullName evidence="2">Phosphatidylinositol 4-phosphatase</fullName>
    </submittedName>
</protein>
<dbReference type="GO" id="GO:0005783">
    <property type="term" value="C:endoplasmic reticulum"/>
    <property type="evidence" value="ECO:0007669"/>
    <property type="project" value="TreeGrafter"/>
</dbReference>
<dbReference type="GO" id="GO:0043812">
    <property type="term" value="F:phosphatidylinositol-4-phosphate phosphatase activity"/>
    <property type="evidence" value="ECO:0007669"/>
    <property type="project" value="TreeGrafter"/>
</dbReference>